<feature type="compositionally biased region" description="Basic and acidic residues" evidence="1">
    <location>
        <begin position="315"/>
        <end position="330"/>
    </location>
</feature>
<organism evidence="2 3">
    <name type="scientific">Lithohypha guttulata</name>
    <dbReference type="NCBI Taxonomy" id="1690604"/>
    <lineage>
        <taxon>Eukaryota</taxon>
        <taxon>Fungi</taxon>
        <taxon>Dikarya</taxon>
        <taxon>Ascomycota</taxon>
        <taxon>Pezizomycotina</taxon>
        <taxon>Eurotiomycetes</taxon>
        <taxon>Chaetothyriomycetidae</taxon>
        <taxon>Chaetothyriales</taxon>
        <taxon>Trichomeriaceae</taxon>
        <taxon>Lithohypha</taxon>
    </lineage>
</organism>
<comment type="caution">
    <text evidence="2">The sequence shown here is derived from an EMBL/GenBank/DDBJ whole genome shotgun (WGS) entry which is preliminary data.</text>
</comment>
<protein>
    <submittedName>
        <fullName evidence="2">Uncharacterized protein</fullName>
    </submittedName>
</protein>
<feature type="compositionally biased region" description="Polar residues" evidence="1">
    <location>
        <begin position="20"/>
        <end position="30"/>
    </location>
</feature>
<feature type="compositionally biased region" description="Low complexity" evidence="1">
    <location>
        <begin position="87"/>
        <end position="100"/>
    </location>
</feature>
<accession>A0ABR0KDT7</accession>
<feature type="compositionally biased region" description="Polar residues" evidence="1">
    <location>
        <begin position="110"/>
        <end position="120"/>
    </location>
</feature>
<feature type="compositionally biased region" description="Acidic residues" evidence="1">
    <location>
        <begin position="218"/>
        <end position="233"/>
    </location>
</feature>
<feature type="region of interest" description="Disordered" evidence="1">
    <location>
        <begin position="200"/>
        <end position="244"/>
    </location>
</feature>
<feature type="region of interest" description="Disordered" evidence="1">
    <location>
        <begin position="139"/>
        <end position="186"/>
    </location>
</feature>
<gene>
    <name evidence="2" type="ORF">LTR24_003867</name>
</gene>
<sequence length="336" mass="37603">MSSYLFYSSPPPAAYREQQRSSFFTPQAHRTTPFAAWSAFHPKSPSPLRASHVNAQRRQPFMTDSSTKHSGPDSPDENSMHQHDTNAQPSSSSAPAPARPHLNQPFLGSESMTTSANQNTNIVTPTIFSSATVTAPTKNPFQFQQKARDSSAPSQLSNRTTAARSERKSAFVNRLRNTRRNDRDDRHIDSFEKAEYWRERRQRDERMQRDARRALGPIEEEIPQEVEMSDNETETGQLSPVSEEKEVEELVNAYYEVGLPVGNGSGSGNGDDGFEDDLDLDYEEAFMEVLSQEQGSGQRTGLGLGLDLFARRSSRDEMGQVMENSEKAQDGDVDMT</sequence>
<feature type="region of interest" description="Disordered" evidence="1">
    <location>
        <begin position="1"/>
        <end position="120"/>
    </location>
</feature>
<feature type="compositionally biased region" description="Polar residues" evidence="1">
    <location>
        <begin position="139"/>
        <end position="163"/>
    </location>
</feature>
<dbReference type="EMBL" id="JAVRRG010000037">
    <property type="protein sequence ID" value="KAK5094058.1"/>
    <property type="molecule type" value="Genomic_DNA"/>
</dbReference>
<feature type="compositionally biased region" description="Basic and acidic residues" evidence="1">
    <location>
        <begin position="200"/>
        <end position="213"/>
    </location>
</feature>
<evidence type="ECO:0000256" key="1">
    <source>
        <dbReference type="SAM" id="MobiDB-lite"/>
    </source>
</evidence>
<dbReference type="Proteomes" id="UP001345013">
    <property type="component" value="Unassembled WGS sequence"/>
</dbReference>
<name>A0ABR0KDT7_9EURO</name>
<evidence type="ECO:0000313" key="3">
    <source>
        <dbReference type="Proteomes" id="UP001345013"/>
    </source>
</evidence>
<evidence type="ECO:0000313" key="2">
    <source>
        <dbReference type="EMBL" id="KAK5094058.1"/>
    </source>
</evidence>
<proteinExistence type="predicted"/>
<feature type="compositionally biased region" description="Polar residues" evidence="1">
    <location>
        <begin position="53"/>
        <end position="65"/>
    </location>
</feature>
<reference evidence="2 3" key="1">
    <citation type="submission" date="2023-08" db="EMBL/GenBank/DDBJ databases">
        <title>Black Yeasts Isolated from many extreme environments.</title>
        <authorList>
            <person name="Coleine C."/>
            <person name="Stajich J.E."/>
            <person name="Selbmann L."/>
        </authorList>
    </citation>
    <scope>NUCLEOTIDE SEQUENCE [LARGE SCALE GENOMIC DNA]</scope>
    <source>
        <strain evidence="2 3">CCFEE 5885</strain>
    </source>
</reference>
<feature type="region of interest" description="Disordered" evidence="1">
    <location>
        <begin position="315"/>
        <end position="336"/>
    </location>
</feature>
<keyword evidence="3" id="KW-1185">Reference proteome</keyword>